<evidence type="ECO:0000256" key="2">
    <source>
        <dbReference type="ARBA" id="ARBA00001946"/>
    </source>
</evidence>
<dbReference type="NCBIfam" id="NF000595">
    <property type="entry name" value="PRK00015.1-3"/>
    <property type="match status" value="1"/>
</dbReference>
<dbReference type="GO" id="GO:0003723">
    <property type="term" value="F:RNA binding"/>
    <property type="evidence" value="ECO:0007669"/>
    <property type="project" value="UniProtKB-UniRule"/>
</dbReference>
<dbReference type="PANTHER" id="PTHR10954:SF18">
    <property type="entry name" value="RIBONUCLEASE HII"/>
    <property type="match status" value="1"/>
</dbReference>
<evidence type="ECO:0000256" key="9">
    <source>
        <dbReference type="ARBA" id="ARBA00022722"/>
    </source>
</evidence>
<accession>R1IK58</accession>
<evidence type="ECO:0000256" key="6">
    <source>
        <dbReference type="ARBA" id="ARBA00012180"/>
    </source>
</evidence>
<dbReference type="EMBL" id="ANFM02000007">
    <property type="protein sequence ID" value="EOD81111.1"/>
    <property type="molecule type" value="Genomic_DNA"/>
</dbReference>
<dbReference type="eggNOG" id="COG0164">
    <property type="taxonomic scope" value="Bacteria"/>
</dbReference>
<dbReference type="InterPro" id="IPR024567">
    <property type="entry name" value="RNase_HII/HIII_dom"/>
</dbReference>
<dbReference type="FunFam" id="3.30.420.10:FF:000006">
    <property type="entry name" value="Ribonuclease HII"/>
    <property type="match status" value="1"/>
</dbReference>
<evidence type="ECO:0000256" key="10">
    <source>
        <dbReference type="ARBA" id="ARBA00022723"/>
    </source>
</evidence>
<keyword evidence="13 14" id="KW-0464">Manganese</keyword>
<keyword evidence="10 14" id="KW-0479">Metal-binding</keyword>
<dbReference type="AlphaFoldDB" id="R1IK58"/>
<comment type="subcellular location">
    <subcellularLocation>
        <location evidence="4 14">Cytoplasm</location>
    </subcellularLocation>
</comment>
<evidence type="ECO:0000256" key="4">
    <source>
        <dbReference type="ARBA" id="ARBA00004496"/>
    </source>
</evidence>
<dbReference type="HAMAP" id="MF_00052_B">
    <property type="entry name" value="RNase_HII_B"/>
    <property type="match status" value="1"/>
</dbReference>
<dbReference type="InterPro" id="IPR001352">
    <property type="entry name" value="RNase_HII/HIII"/>
</dbReference>
<comment type="caution">
    <text evidence="18">The sequence shown here is derived from an EMBL/GenBank/DDBJ whole genome shotgun (WGS) entry which is preliminary data.</text>
</comment>
<evidence type="ECO:0000256" key="7">
    <source>
        <dbReference type="ARBA" id="ARBA00019179"/>
    </source>
</evidence>
<evidence type="ECO:0000256" key="3">
    <source>
        <dbReference type="ARBA" id="ARBA00004065"/>
    </source>
</evidence>
<feature type="binding site" evidence="14 15">
    <location>
        <position position="18"/>
    </location>
    <ligand>
        <name>a divalent metal cation</name>
        <dbReference type="ChEBI" id="CHEBI:60240"/>
    </ligand>
</feature>
<dbReference type="SUPFAM" id="SSF53098">
    <property type="entry name" value="Ribonuclease H-like"/>
    <property type="match status" value="1"/>
</dbReference>
<evidence type="ECO:0000313" key="19">
    <source>
        <dbReference type="Proteomes" id="UP000011223"/>
    </source>
</evidence>
<evidence type="ECO:0000256" key="12">
    <source>
        <dbReference type="ARBA" id="ARBA00022801"/>
    </source>
</evidence>
<protein>
    <recommendedName>
        <fullName evidence="7 14">Ribonuclease HII</fullName>
        <shortName evidence="14">RNase HII</shortName>
        <ecNumber evidence="6 14">3.1.26.4</ecNumber>
    </recommendedName>
</protein>
<dbReference type="Pfam" id="PF01351">
    <property type="entry name" value="RNase_HII"/>
    <property type="match status" value="1"/>
</dbReference>
<dbReference type="GO" id="GO:0006298">
    <property type="term" value="P:mismatch repair"/>
    <property type="evidence" value="ECO:0007669"/>
    <property type="project" value="TreeGrafter"/>
</dbReference>
<gene>
    <name evidence="14" type="primary">rnhB</name>
    <name evidence="18" type="ORF">D515_04605</name>
</gene>
<dbReference type="PANTHER" id="PTHR10954">
    <property type="entry name" value="RIBONUCLEASE H2 SUBUNIT A"/>
    <property type="match status" value="1"/>
</dbReference>
<evidence type="ECO:0000256" key="13">
    <source>
        <dbReference type="ARBA" id="ARBA00023211"/>
    </source>
</evidence>
<dbReference type="InterPro" id="IPR036397">
    <property type="entry name" value="RNaseH_sf"/>
</dbReference>
<reference evidence="18 19" key="1">
    <citation type="journal article" date="2014" name="PLoS ONE">
        <title>Grimontia indica AK16(T), sp. nov., Isolated from a Seawater Sample Reports the Presence of Pathogenic Genes Similar to Vibrio Genus.</title>
        <authorList>
            <person name="Singh A."/>
            <person name="Vaidya B."/>
            <person name="Khatri I."/>
            <person name="Srinivas T.N."/>
            <person name="Subramanian S."/>
            <person name="Korpole S."/>
            <person name="Pinnaka A.K."/>
        </authorList>
    </citation>
    <scope>NUCLEOTIDE SEQUENCE [LARGE SCALE GENOMIC DNA]</scope>
    <source>
        <strain evidence="18 19">AK16</strain>
    </source>
</reference>
<dbReference type="PROSITE" id="PS51975">
    <property type="entry name" value="RNASE_H_2"/>
    <property type="match status" value="1"/>
</dbReference>
<evidence type="ECO:0000313" key="18">
    <source>
        <dbReference type="EMBL" id="EOD81111.1"/>
    </source>
</evidence>
<sequence>MDFEPFVYPDARLIAGVDEVGRGPLVGAVVTAAVILDPNKPIEGLTDSKKLTDKKRAVLFEEIKEKALAWSLGRAEPEEIDDINILSATMLAMERAVAGLNIKPDFVLIDGNRVPRGLNIPAEAVVKGDLRVAEISAASILAKVVRDREMEELDAQYPQYGFAKHKGYPTKAHFEALAEHGAIPEHRKSFKPVKNALGIA</sequence>
<keyword evidence="8 14" id="KW-0963">Cytoplasm</keyword>
<keyword evidence="12 14" id="KW-0378">Hydrolase</keyword>
<evidence type="ECO:0000256" key="14">
    <source>
        <dbReference type="HAMAP-Rule" id="MF_00052"/>
    </source>
</evidence>
<dbReference type="EC" id="3.1.26.4" evidence="6 14"/>
<comment type="function">
    <text evidence="3 14 16">Endonuclease that specifically degrades the RNA of RNA-DNA hybrids.</text>
</comment>
<evidence type="ECO:0000259" key="17">
    <source>
        <dbReference type="PROSITE" id="PS51975"/>
    </source>
</evidence>
<comment type="catalytic activity">
    <reaction evidence="1 14 15 16">
        <text>Endonucleolytic cleavage to 5'-phosphomonoester.</text>
        <dbReference type="EC" id="3.1.26.4"/>
    </reaction>
</comment>
<dbReference type="InterPro" id="IPR012337">
    <property type="entry name" value="RNaseH-like_sf"/>
</dbReference>
<comment type="similarity">
    <text evidence="5 14 16">Belongs to the RNase HII family.</text>
</comment>
<keyword evidence="9 14" id="KW-0540">Nuclease</keyword>
<dbReference type="GO" id="GO:0043137">
    <property type="term" value="P:DNA replication, removal of RNA primer"/>
    <property type="evidence" value="ECO:0007669"/>
    <property type="project" value="TreeGrafter"/>
</dbReference>
<feature type="binding site" evidence="14 15">
    <location>
        <position position="19"/>
    </location>
    <ligand>
        <name>a divalent metal cation</name>
        <dbReference type="ChEBI" id="CHEBI:60240"/>
    </ligand>
</feature>
<comment type="cofactor">
    <cofactor evidence="14 15">
        <name>Mn(2+)</name>
        <dbReference type="ChEBI" id="CHEBI:29035"/>
    </cofactor>
    <cofactor evidence="14 15">
        <name>Mg(2+)</name>
        <dbReference type="ChEBI" id="CHEBI:18420"/>
    </cofactor>
    <text evidence="14 15">Manganese or magnesium. Binds 1 divalent metal ion per monomer in the absence of substrate. May bind a second metal ion after substrate binding.</text>
</comment>
<dbReference type="GO" id="GO:0004523">
    <property type="term" value="F:RNA-DNA hybrid ribonuclease activity"/>
    <property type="evidence" value="ECO:0007669"/>
    <property type="project" value="UniProtKB-UniRule"/>
</dbReference>
<feature type="domain" description="RNase H type-2" evidence="17">
    <location>
        <begin position="12"/>
        <end position="200"/>
    </location>
</feature>
<evidence type="ECO:0000256" key="11">
    <source>
        <dbReference type="ARBA" id="ARBA00022759"/>
    </source>
</evidence>
<dbReference type="RefSeq" id="WP_002536404.1">
    <property type="nucleotide sequence ID" value="NZ_ANFM02000007.1"/>
</dbReference>
<dbReference type="CDD" id="cd07182">
    <property type="entry name" value="RNase_HII_bacteria_HII_like"/>
    <property type="match status" value="1"/>
</dbReference>
<evidence type="ECO:0000256" key="5">
    <source>
        <dbReference type="ARBA" id="ARBA00007383"/>
    </source>
</evidence>
<dbReference type="NCBIfam" id="NF000596">
    <property type="entry name" value="PRK00015.1-4"/>
    <property type="match status" value="1"/>
</dbReference>
<evidence type="ECO:0000256" key="15">
    <source>
        <dbReference type="PROSITE-ProRule" id="PRU01319"/>
    </source>
</evidence>
<dbReference type="NCBIfam" id="NF000594">
    <property type="entry name" value="PRK00015.1-1"/>
    <property type="match status" value="1"/>
</dbReference>
<feature type="binding site" evidence="14 15">
    <location>
        <position position="110"/>
    </location>
    <ligand>
        <name>a divalent metal cation</name>
        <dbReference type="ChEBI" id="CHEBI:60240"/>
    </ligand>
</feature>
<dbReference type="GO" id="GO:0030145">
    <property type="term" value="F:manganese ion binding"/>
    <property type="evidence" value="ECO:0007669"/>
    <property type="project" value="UniProtKB-UniRule"/>
</dbReference>
<dbReference type="InterPro" id="IPR022898">
    <property type="entry name" value="RNase_HII"/>
</dbReference>
<evidence type="ECO:0000256" key="8">
    <source>
        <dbReference type="ARBA" id="ARBA00022490"/>
    </source>
</evidence>
<comment type="cofactor">
    <cofactor evidence="2">
        <name>Mg(2+)</name>
        <dbReference type="ChEBI" id="CHEBI:18420"/>
    </cofactor>
</comment>
<dbReference type="GO" id="GO:0032299">
    <property type="term" value="C:ribonuclease H2 complex"/>
    <property type="evidence" value="ECO:0007669"/>
    <property type="project" value="TreeGrafter"/>
</dbReference>
<dbReference type="Gene3D" id="3.30.420.10">
    <property type="entry name" value="Ribonuclease H-like superfamily/Ribonuclease H"/>
    <property type="match status" value="1"/>
</dbReference>
<keyword evidence="19" id="KW-1185">Reference proteome</keyword>
<keyword evidence="11 14" id="KW-0255">Endonuclease</keyword>
<proteinExistence type="inferred from homology"/>
<evidence type="ECO:0000256" key="16">
    <source>
        <dbReference type="RuleBase" id="RU003515"/>
    </source>
</evidence>
<organism evidence="18 19">
    <name type="scientific">Grimontia indica</name>
    <dbReference type="NCBI Taxonomy" id="1056512"/>
    <lineage>
        <taxon>Bacteria</taxon>
        <taxon>Pseudomonadati</taxon>
        <taxon>Pseudomonadota</taxon>
        <taxon>Gammaproteobacteria</taxon>
        <taxon>Vibrionales</taxon>
        <taxon>Vibrionaceae</taxon>
        <taxon>Grimontia</taxon>
    </lineage>
</organism>
<dbReference type="Proteomes" id="UP000011223">
    <property type="component" value="Unassembled WGS sequence"/>
</dbReference>
<name>R1IK58_9GAMM</name>
<evidence type="ECO:0000256" key="1">
    <source>
        <dbReference type="ARBA" id="ARBA00000077"/>
    </source>
</evidence>
<dbReference type="GO" id="GO:0005737">
    <property type="term" value="C:cytoplasm"/>
    <property type="evidence" value="ECO:0007669"/>
    <property type="project" value="UniProtKB-SubCell"/>
</dbReference>